<sequence>MPPFPLLRLPRLVLFEVFKSLNIEEKIKLSLCSKKTSIQINNAQFYSQKVIVDLDMLSHTIRVFSKNNKDIFEIFTYQDSGISHNSNTHQLPIECCTTGIKTFWKNHREGYLSVIRHLLKMFQCKISADTKIDDIVQSQPIISELFDLQVEFKTLTIILDESKYQNFLWNQISNNLGLVKDLNIISFLDSEFIPVFTSWPQEISIICSEWVTLESLLTCTCATIRLDWSYLRNKDLGVILRNWILSIYTKYLYLMSFTPLIMFIPLLPTFSP</sequence>
<organism evidence="3">
    <name type="scientific">Caenorhabditis remanei</name>
    <name type="common">Caenorhabditis vulgaris</name>
    <dbReference type="NCBI Taxonomy" id="31234"/>
    <lineage>
        <taxon>Eukaryota</taxon>
        <taxon>Metazoa</taxon>
        <taxon>Ecdysozoa</taxon>
        <taxon>Nematoda</taxon>
        <taxon>Chromadorea</taxon>
        <taxon>Rhabditida</taxon>
        <taxon>Rhabditina</taxon>
        <taxon>Rhabditomorpha</taxon>
        <taxon>Rhabditoidea</taxon>
        <taxon>Rhabditidae</taxon>
        <taxon>Peloderinae</taxon>
        <taxon>Caenorhabditis</taxon>
    </lineage>
</organism>
<name>E3N3K6_CAERE</name>
<dbReference type="InterPro" id="IPR012885">
    <property type="entry name" value="F-box_Sdz-33"/>
</dbReference>
<keyword evidence="3" id="KW-1185">Reference proteome</keyword>
<evidence type="ECO:0000313" key="2">
    <source>
        <dbReference type="EMBL" id="EFO85031.1"/>
    </source>
</evidence>
<dbReference type="PANTHER" id="PTHR21503">
    <property type="entry name" value="F-BOX-CONTAINING HYPOTHETICAL PROTEIN C.ELEGANS"/>
    <property type="match status" value="1"/>
</dbReference>
<dbReference type="InterPro" id="IPR001810">
    <property type="entry name" value="F-box_dom"/>
</dbReference>
<dbReference type="HOGENOM" id="CLU_028840_6_0_1"/>
<dbReference type="InParanoid" id="E3N3K6"/>
<dbReference type="Pfam" id="PF07735">
    <property type="entry name" value="FBA_2"/>
    <property type="match status" value="1"/>
</dbReference>
<accession>E3N3K6</accession>
<dbReference type="Proteomes" id="UP000008281">
    <property type="component" value="Unassembled WGS sequence"/>
</dbReference>
<dbReference type="EMBL" id="DS268519">
    <property type="protein sequence ID" value="EFO85031.1"/>
    <property type="molecule type" value="Genomic_DNA"/>
</dbReference>
<dbReference type="AlphaFoldDB" id="E3N3K6"/>
<feature type="domain" description="F-box" evidence="1">
    <location>
        <begin position="3"/>
        <end position="49"/>
    </location>
</feature>
<reference evidence="2" key="1">
    <citation type="submission" date="2007-07" db="EMBL/GenBank/DDBJ databases">
        <title>PCAP assembly of the Caenorhabditis remanei genome.</title>
        <authorList>
            <consortium name="The Caenorhabditis remanei Sequencing Consortium"/>
            <person name="Wilson R.K."/>
        </authorList>
    </citation>
    <scope>NUCLEOTIDE SEQUENCE [LARGE SCALE GENOMIC DNA]</scope>
    <source>
        <strain evidence="2">PB4641</strain>
    </source>
</reference>
<gene>
    <name evidence="2" type="ORF">CRE_22054</name>
</gene>
<dbReference type="Pfam" id="PF00646">
    <property type="entry name" value="F-box"/>
    <property type="match status" value="1"/>
</dbReference>
<proteinExistence type="predicted"/>
<evidence type="ECO:0000313" key="3">
    <source>
        <dbReference type="Proteomes" id="UP000008281"/>
    </source>
</evidence>
<dbReference type="PROSITE" id="PS50181">
    <property type="entry name" value="FBOX"/>
    <property type="match status" value="1"/>
</dbReference>
<protein>
    <recommendedName>
        <fullName evidence="1">F-box domain-containing protein</fullName>
    </recommendedName>
</protein>
<evidence type="ECO:0000259" key="1">
    <source>
        <dbReference type="PROSITE" id="PS50181"/>
    </source>
</evidence>